<evidence type="ECO:0000256" key="15">
    <source>
        <dbReference type="SAM" id="MobiDB-lite"/>
    </source>
</evidence>
<evidence type="ECO:0000313" key="21">
    <source>
        <dbReference type="Proteomes" id="UP001443914"/>
    </source>
</evidence>
<dbReference type="EMBL" id="JBDFQZ010000003">
    <property type="protein sequence ID" value="KAK9740182.1"/>
    <property type="molecule type" value="Genomic_DNA"/>
</dbReference>
<keyword evidence="8 13" id="KW-0472">Membrane</keyword>
<evidence type="ECO:0000256" key="9">
    <source>
        <dbReference type="ARBA" id="ARBA00023170"/>
    </source>
</evidence>
<comment type="similarity">
    <text evidence="2 13">Belongs to the glutamate-gated ion channel (TC 1.A.10.1) family.</text>
</comment>
<feature type="chain" id="PRO_5044717969" description="Glutamate receptor" evidence="17">
    <location>
        <begin position="27"/>
        <end position="932"/>
    </location>
</feature>
<dbReference type="CDD" id="cd13686">
    <property type="entry name" value="GluR_Plant"/>
    <property type="match status" value="1"/>
</dbReference>
<evidence type="ECO:0000256" key="12">
    <source>
        <dbReference type="ARBA" id="ARBA00023303"/>
    </source>
</evidence>
<dbReference type="EMBL" id="JBDFQZ010000003">
    <property type="protein sequence ID" value="KAK9740181.1"/>
    <property type="molecule type" value="Genomic_DNA"/>
</dbReference>
<keyword evidence="6 16" id="KW-1133">Transmembrane helix</keyword>
<feature type="compositionally biased region" description="Basic and acidic residues" evidence="15">
    <location>
        <begin position="909"/>
        <end position="932"/>
    </location>
</feature>
<evidence type="ECO:0000256" key="6">
    <source>
        <dbReference type="ARBA" id="ARBA00022989"/>
    </source>
</evidence>
<dbReference type="GO" id="GO:0007165">
    <property type="term" value="P:signal transduction"/>
    <property type="evidence" value="ECO:0007669"/>
    <property type="project" value="UniProtKB-ARBA"/>
</dbReference>
<dbReference type="EMBL" id="JBDFQZ010000003">
    <property type="protein sequence ID" value="KAK9740178.1"/>
    <property type="molecule type" value="Genomic_DNA"/>
</dbReference>
<dbReference type="Gene3D" id="1.10.287.70">
    <property type="match status" value="1"/>
</dbReference>
<keyword evidence="9 13" id="KW-0675">Receptor</keyword>
<dbReference type="SMART" id="SM00062">
    <property type="entry name" value="PBPb"/>
    <property type="match status" value="1"/>
</dbReference>
<keyword evidence="5 17" id="KW-0732">Signal</keyword>
<dbReference type="FunFam" id="1.10.287.70:FF:000037">
    <property type="entry name" value="Glutamate receptor"/>
    <property type="match status" value="1"/>
</dbReference>
<evidence type="ECO:0000256" key="5">
    <source>
        <dbReference type="ARBA" id="ARBA00022729"/>
    </source>
</evidence>
<dbReference type="GO" id="GO:1901701">
    <property type="term" value="P:cellular response to oxygen-containing compound"/>
    <property type="evidence" value="ECO:0007669"/>
    <property type="project" value="UniProtKB-ARBA"/>
</dbReference>
<evidence type="ECO:0000259" key="19">
    <source>
        <dbReference type="SMART" id="SM00079"/>
    </source>
</evidence>
<dbReference type="Gene3D" id="3.40.190.10">
    <property type="entry name" value="Periplasmic binding protein-like II"/>
    <property type="match status" value="2"/>
</dbReference>
<dbReference type="SMART" id="SM00079">
    <property type="entry name" value="PBPe"/>
    <property type="match status" value="1"/>
</dbReference>
<evidence type="ECO:0000256" key="2">
    <source>
        <dbReference type="ARBA" id="ARBA00008685"/>
    </source>
</evidence>
<protein>
    <recommendedName>
        <fullName evidence="13">Glutamate receptor</fullName>
    </recommendedName>
</protein>
<evidence type="ECO:0000256" key="10">
    <source>
        <dbReference type="ARBA" id="ARBA00023180"/>
    </source>
</evidence>
<feature type="signal peptide" evidence="17">
    <location>
        <begin position="1"/>
        <end position="26"/>
    </location>
</feature>
<dbReference type="CDD" id="cd19990">
    <property type="entry name" value="PBP1_GABAb_receptor_plant"/>
    <property type="match status" value="1"/>
</dbReference>
<dbReference type="FunFam" id="3.40.190.10:FF:000175">
    <property type="entry name" value="Glutamate receptor"/>
    <property type="match status" value="1"/>
</dbReference>
<dbReference type="AlphaFoldDB" id="A0AAW1LY62"/>
<reference evidence="20 21" key="1">
    <citation type="submission" date="2024-03" db="EMBL/GenBank/DDBJ databases">
        <title>WGS assembly of Saponaria officinalis var. Norfolk2.</title>
        <authorList>
            <person name="Jenkins J."/>
            <person name="Shu S."/>
            <person name="Grimwood J."/>
            <person name="Barry K."/>
            <person name="Goodstein D."/>
            <person name="Schmutz J."/>
            <person name="Leebens-Mack J."/>
            <person name="Osbourn A."/>
        </authorList>
    </citation>
    <scope>NUCLEOTIDE SEQUENCE [LARGE SCALE GENOMIC DNA]</scope>
    <source>
        <strain evidence="21">cv. Norfolk2</strain>
        <strain evidence="20">JIC</strain>
        <tissue evidence="20">Leaf</tissue>
    </source>
</reference>
<keyword evidence="7 13" id="KW-0406">Ion transport</keyword>
<evidence type="ECO:0000256" key="4">
    <source>
        <dbReference type="ARBA" id="ARBA00022692"/>
    </source>
</evidence>
<keyword evidence="3 13" id="KW-0813">Transport</keyword>
<dbReference type="GO" id="GO:0015276">
    <property type="term" value="F:ligand-gated monoatomic ion channel activity"/>
    <property type="evidence" value="ECO:0007669"/>
    <property type="project" value="InterPro"/>
</dbReference>
<evidence type="ECO:0000256" key="13">
    <source>
        <dbReference type="PIRNR" id="PIRNR037090"/>
    </source>
</evidence>
<dbReference type="SUPFAM" id="SSF53850">
    <property type="entry name" value="Periplasmic binding protein-like II"/>
    <property type="match status" value="1"/>
</dbReference>
<dbReference type="EMBL" id="JBDFQZ010000003">
    <property type="protein sequence ID" value="KAK9740183.1"/>
    <property type="molecule type" value="Genomic_DNA"/>
</dbReference>
<gene>
    <name evidence="20" type="ORF">RND81_03G017100</name>
</gene>
<dbReference type="PIRSF" id="PIRSF037090">
    <property type="entry name" value="Iontro_Glu-like_rcpt_pln"/>
    <property type="match status" value="1"/>
</dbReference>
<organism evidence="20 21">
    <name type="scientific">Saponaria officinalis</name>
    <name type="common">Common soapwort</name>
    <name type="synonym">Lychnis saponaria</name>
    <dbReference type="NCBI Taxonomy" id="3572"/>
    <lineage>
        <taxon>Eukaryota</taxon>
        <taxon>Viridiplantae</taxon>
        <taxon>Streptophyta</taxon>
        <taxon>Embryophyta</taxon>
        <taxon>Tracheophyta</taxon>
        <taxon>Spermatophyta</taxon>
        <taxon>Magnoliopsida</taxon>
        <taxon>eudicotyledons</taxon>
        <taxon>Gunneridae</taxon>
        <taxon>Pentapetalae</taxon>
        <taxon>Caryophyllales</taxon>
        <taxon>Caryophyllaceae</taxon>
        <taxon>Caryophylleae</taxon>
        <taxon>Saponaria</taxon>
    </lineage>
</organism>
<keyword evidence="4 16" id="KW-0812">Transmembrane</keyword>
<proteinExistence type="inferred from homology"/>
<evidence type="ECO:0000256" key="7">
    <source>
        <dbReference type="ARBA" id="ARBA00023065"/>
    </source>
</evidence>
<comment type="function">
    <text evidence="13">Glutamate-gated receptor that probably acts as non-selective cation channel.</text>
</comment>
<dbReference type="InterPro" id="IPR044440">
    <property type="entry name" value="GABAb_receptor_plant_PBP1"/>
</dbReference>
<feature type="transmembrane region" description="Helical" evidence="16">
    <location>
        <begin position="826"/>
        <end position="845"/>
    </location>
</feature>
<evidence type="ECO:0000256" key="16">
    <source>
        <dbReference type="SAM" id="Phobius"/>
    </source>
</evidence>
<evidence type="ECO:0000256" key="3">
    <source>
        <dbReference type="ARBA" id="ARBA00022448"/>
    </source>
</evidence>
<dbReference type="SUPFAM" id="SSF53822">
    <property type="entry name" value="Periplasmic binding protein-like I"/>
    <property type="match status" value="1"/>
</dbReference>
<evidence type="ECO:0000256" key="8">
    <source>
        <dbReference type="ARBA" id="ARBA00023136"/>
    </source>
</evidence>
<dbReference type="Pfam" id="PF00060">
    <property type="entry name" value="Lig_chan"/>
    <property type="match status" value="1"/>
</dbReference>
<dbReference type="FunFam" id="3.40.50.2300:FF:000081">
    <property type="entry name" value="Glutamate receptor"/>
    <property type="match status" value="1"/>
</dbReference>
<dbReference type="Pfam" id="PF10613">
    <property type="entry name" value="Lig_chan-Glu_bd"/>
    <property type="match status" value="1"/>
</dbReference>
<dbReference type="PRINTS" id="PR01176">
    <property type="entry name" value="GABABRECEPTR"/>
</dbReference>
<keyword evidence="10" id="KW-0325">Glycoprotein</keyword>
<feature type="domain" description="Ionotropic glutamate receptor C-terminal" evidence="19">
    <location>
        <begin position="468"/>
        <end position="806"/>
    </location>
</feature>
<sequence>MKVSSWRLLLLVFLVCVFLHGAPSSAARPAVVHIGALFTFNSTIGKVAKIAIQEAVNDVNSDTSILQETKLKMTMRDSVCNGFLGFIQAMQIMETEVVAIIGPQSSVVAHMVGIIASELQIPLLSFAATDPTLTPLEFPYFVRTTNSDVYQMSAISNIVEYHGWRQVIAIYNDDDHGRNGVAALDDALADKRCKISYKAAIPSDGVTQSIVMDVLVKVGMLESRVIVLHLTPTTGRLIFDVAKYMQMIGNGYVWITTDWLSSDLDSYSPLPSDYMSSIQGVLALRSHTIDSDKKRNFTSSWKKLSRGTLGLNAYGLYAYDSVWILAHAINAFLNKGGNVSFSSDPKLRSLDQTRLHLEELRVFDGGQALMSNILKSNFIGVSGPVSFDSDRSLVDPAYDIINVIGTGFRTVGYWSNHSGLSVRPPENLYSRPANRSSANQKLYPIFWPGGTTTVPRGWVFPNSGKQLQIGVPDRASFKDFVSRVPGSNETFHGFCIDVFEAAVKQLPYPVPYEFVAFGDGHKNPNYTDLVNMIAAGNFDAAIGDIAIVTSRTKIVDFTQPFTSSGLVVVAPFKKSTSGAWAFLRPFSPLMWAVIVISFISIGVVVWILEHRINDEFRGSPRRQFITILWFSFSTLTFSHKENTVSCLARMVIIIWLFVVLILTSSYTASLTSILTVQQLSSPIKGIDSLKAGNQRIGFQVGSYAHNYLTEELGILPSRLVQLDSPEAYANALRSGRIDALVDELPYVQLFLSTHCDFRIVGPEFTRSGWGFAFPRDSPLAPDLSTAILKLSENGDLQRIHDKWLTTSGCNKDTTEIESSQLHLRSFLGLFVLCGFACVVALAIYFTRICRQLRHVSRTEVVSDIAGSKANLKRLRTLISLIDEKEDPSKKKRKQRRDIEGSPLGEDPNEEFRNTPKSRETPTSRDGDIEFSI</sequence>
<dbReference type="InterPro" id="IPR001828">
    <property type="entry name" value="ANF_lig-bd_rcpt"/>
</dbReference>
<dbReference type="Proteomes" id="UP001443914">
    <property type="component" value="Unassembled WGS sequence"/>
</dbReference>
<dbReference type="EMBL" id="JBDFQZ010000003">
    <property type="protein sequence ID" value="KAK9740180.1"/>
    <property type="molecule type" value="Genomic_DNA"/>
</dbReference>
<comment type="caution">
    <text evidence="20">The sequence shown here is derived from an EMBL/GenBank/DDBJ whole genome shotgun (WGS) entry which is preliminary data.</text>
</comment>
<feature type="domain" description="Solute-binding protein family 3/N-terminal" evidence="18">
    <location>
        <begin position="466"/>
        <end position="807"/>
    </location>
</feature>
<comment type="subcellular location">
    <subcellularLocation>
        <location evidence="1">Membrane</location>
        <topology evidence="1">Multi-pass membrane protein</topology>
    </subcellularLocation>
</comment>
<accession>A0AAW1LY62</accession>
<evidence type="ECO:0000313" key="20">
    <source>
        <dbReference type="EMBL" id="KAK9740178.1"/>
    </source>
</evidence>
<name>A0AAW1LY62_SAPOF</name>
<keyword evidence="21" id="KW-1185">Reference proteome</keyword>
<dbReference type="Pfam" id="PF01094">
    <property type="entry name" value="ANF_receptor"/>
    <property type="match status" value="1"/>
</dbReference>
<dbReference type="InterPro" id="IPR019594">
    <property type="entry name" value="Glu/Gly-bd"/>
</dbReference>
<dbReference type="InterPro" id="IPR001638">
    <property type="entry name" value="Solute-binding_3/MltF_N"/>
</dbReference>
<evidence type="ECO:0000259" key="18">
    <source>
        <dbReference type="SMART" id="SM00062"/>
    </source>
</evidence>
<keyword evidence="14" id="KW-1015">Disulfide bond</keyword>
<dbReference type="InterPro" id="IPR017103">
    <property type="entry name" value="Iontropic_Glu_rcpt_pln"/>
</dbReference>
<dbReference type="GO" id="GO:0009611">
    <property type="term" value="P:response to wounding"/>
    <property type="evidence" value="ECO:0007669"/>
    <property type="project" value="UniProtKB-ARBA"/>
</dbReference>
<feature type="transmembrane region" description="Helical" evidence="16">
    <location>
        <begin position="650"/>
        <end position="674"/>
    </location>
</feature>
<feature type="disulfide bond" evidence="14">
    <location>
        <begin position="755"/>
        <end position="809"/>
    </location>
</feature>
<dbReference type="InterPro" id="IPR001320">
    <property type="entry name" value="Iontro_rcpt_C"/>
</dbReference>
<dbReference type="InterPro" id="IPR015683">
    <property type="entry name" value="Ionotropic_Glu_rcpt"/>
</dbReference>
<feature type="region of interest" description="Disordered" evidence="15">
    <location>
        <begin position="885"/>
        <end position="932"/>
    </location>
</feature>
<keyword evidence="11 13" id="KW-1071">Ligand-gated ion channel</keyword>
<dbReference type="EMBL" id="JBDFQZ010000003">
    <property type="protein sequence ID" value="KAK9740179.1"/>
    <property type="molecule type" value="Genomic_DNA"/>
</dbReference>
<dbReference type="GO" id="GO:0016020">
    <property type="term" value="C:membrane"/>
    <property type="evidence" value="ECO:0007669"/>
    <property type="project" value="UniProtKB-SubCell"/>
</dbReference>
<evidence type="ECO:0000256" key="1">
    <source>
        <dbReference type="ARBA" id="ARBA00004141"/>
    </source>
</evidence>
<keyword evidence="12 13" id="KW-0407">Ion channel</keyword>
<dbReference type="PANTHER" id="PTHR18966">
    <property type="entry name" value="IONOTROPIC GLUTAMATE RECEPTOR"/>
    <property type="match status" value="1"/>
</dbReference>
<dbReference type="Gene3D" id="3.40.50.2300">
    <property type="match status" value="2"/>
</dbReference>
<evidence type="ECO:0000256" key="14">
    <source>
        <dbReference type="PIRSR" id="PIRSR037090-50"/>
    </source>
</evidence>
<evidence type="ECO:0000256" key="17">
    <source>
        <dbReference type="SAM" id="SignalP"/>
    </source>
</evidence>
<evidence type="ECO:0000256" key="11">
    <source>
        <dbReference type="ARBA" id="ARBA00023286"/>
    </source>
</evidence>
<feature type="transmembrane region" description="Helical" evidence="16">
    <location>
        <begin position="589"/>
        <end position="608"/>
    </location>
</feature>
<dbReference type="FunFam" id="3.40.190.10:FF:000054">
    <property type="entry name" value="Glutamate receptor"/>
    <property type="match status" value="1"/>
</dbReference>
<dbReference type="InterPro" id="IPR028082">
    <property type="entry name" value="Peripla_BP_I"/>
</dbReference>